<dbReference type="Pfam" id="PF20238">
    <property type="entry name" value="BIM1-like_dom"/>
    <property type="match status" value="1"/>
</dbReference>
<dbReference type="CDD" id="cd21176">
    <property type="entry name" value="LPMO_auxiliary-like"/>
    <property type="match status" value="1"/>
</dbReference>
<evidence type="ECO:0000256" key="3">
    <source>
        <dbReference type="ARBA" id="ARBA00022622"/>
    </source>
</evidence>
<dbReference type="OrthoDB" id="2587363at2759"/>
<feature type="transmembrane region" description="Helical" evidence="9">
    <location>
        <begin position="237"/>
        <end position="260"/>
    </location>
</feature>
<dbReference type="InterPro" id="IPR046530">
    <property type="entry name" value="BIM1-like_dom"/>
</dbReference>
<evidence type="ECO:0000256" key="5">
    <source>
        <dbReference type="ARBA" id="ARBA00023136"/>
    </source>
</evidence>
<evidence type="ECO:0000256" key="4">
    <source>
        <dbReference type="ARBA" id="ARBA00022729"/>
    </source>
</evidence>
<evidence type="ECO:0000256" key="2">
    <source>
        <dbReference type="ARBA" id="ARBA00022475"/>
    </source>
</evidence>
<keyword evidence="9" id="KW-0812">Transmembrane</keyword>
<name>A0A2A9PIB6_OPHUN</name>
<keyword evidence="13" id="KW-1185">Reference proteome</keyword>
<evidence type="ECO:0000259" key="11">
    <source>
        <dbReference type="Pfam" id="PF20238"/>
    </source>
</evidence>
<reference evidence="12 13" key="2">
    <citation type="journal article" date="2017" name="Sci. Rep.">
        <title>Ant-infecting Ophiocordyceps genomes reveal a high diversity of potential behavioral manipulation genes and a possible major role for enterotoxins.</title>
        <authorList>
            <person name="de Bekker C."/>
            <person name="Ohm R.A."/>
            <person name="Evans H.C."/>
            <person name="Brachmann A."/>
            <person name="Hughes D.P."/>
        </authorList>
    </citation>
    <scope>NUCLEOTIDE SEQUENCE [LARGE SCALE GENOMIC DNA]</scope>
    <source>
        <strain evidence="12 13">SC16a</strain>
    </source>
</reference>
<keyword evidence="5 9" id="KW-0472">Membrane</keyword>
<protein>
    <recommendedName>
        <fullName evidence="11">Copper acquisition factor BIM1-like domain-containing protein</fullName>
    </recommendedName>
</protein>
<evidence type="ECO:0000256" key="7">
    <source>
        <dbReference type="ARBA" id="ARBA00023288"/>
    </source>
</evidence>
<keyword evidence="4 10" id="KW-0732">Signal</keyword>
<keyword evidence="3" id="KW-0336">GPI-anchor</keyword>
<keyword evidence="2" id="KW-1003">Cell membrane</keyword>
<comment type="caution">
    <text evidence="12">The sequence shown here is derived from an EMBL/GenBank/DDBJ whole genome shotgun (WGS) entry which is preliminary data.</text>
</comment>
<evidence type="ECO:0000256" key="8">
    <source>
        <dbReference type="SAM" id="MobiDB-lite"/>
    </source>
</evidence>
<dbReference type="CDD" id="cd12087">
    <property type="entry name" value="TM_EGFR-like"/>
    <property type="match status" value="1"/>
</dbReference>
<feature type="region of interest" description="Disordered" evidence="8">
    <location>
        <begin position="188"/>
        <end position="232"/>
    </location>
</feature>
<proteinExistence type="predicted"/>
<evidence type="ECO:0000313" key="12">
    <source>
        <dbReference type="EMBL" id="PFH60771.1"/>
    </source>
</evidence>
<sequence length="295" mass="31411">MRCSLENTLAVGLALLVTRTSAGHGDTQKSPNNPSTASVTDDTMGPASHLWPPTRKWTADTDNTPPCGSSAAVGFRTKFPMKGGKVSLVAQDDYYDVQISISYKKNPTENSDFTPLAVARKINDLNPGHTCVDVPDAPTDVVSPGTNATLQTIYRSNWDKPENQTFYVCSDITFVPAEGFKGRMMCFDATEPGEDDQNPPWIKKVDKKPLGQGPSDKAPAVESVSSSGSGSKLGSGAIAGISIGALAGSAVVAAIALLLYRRGQQKKRSQRIARMENARQDQGPMEKYSGGDNNA</sequence>
<keyword evidence="6" id="KW-0325">Glycoprotein</keyword>
<accession>A0A2A9PIB6</accession>
<feature type="domain" description="Copper acquisition factor BIM1-like" evidence="11">
    <location>
        <begin position="44"/>
        <end position="190"/>
    </location>
</feature>
<dbReference type="Proteomes" id="UP000037136">
    <property type="component" value="Unassembled WGS sequence"/>
</dbReference>
<dbReference type="STRING" id="268505.A0A2A9PIB6"/>
<feature type="compositionally biased region" description="Polar residues" evidence="8">
    <location>
        <begin position="28"/>
        <end position="41"/>
    </location>
</feature>
<evidence type="ECO:0000256" key="1">
    <source>
        <dbReference type="ARBA" id="ARBA00004609"/>
    </source>
</evidence>
<gene>
    <name evidence="12" type="ORF">XA68_10385</name>
</gene>
<feature type="signal peptide" evidence="10">
    <location>
        <begin position="1"/>
        <end position="22"/>
    </location>
</feature>
<dbReference type="EMBL" id="LAZP02000109">
    <property type="protein sequence ID" value="PFH60771.1"/>
    <property type="molecule type" value="Genomic_DNA"/>
</dbReference>
<dbReference type="GO" id="GO:0098552">
    <property type="term" value="C:side of membrane"/>
    <property type="evidence" value="ECO:0007669"/>
    <property type="project" value="UniProtKB-KW"/>
</dbReference>
<feature type="region of interest" description="Disordered" evidence="8">
    <location>
        <begin position="264"/>
        <end position="295"/>
    </location>
</feature>
<keyword evidence="7" id="KW-0449">Lipoprotein</keyword>
<dbReference type="PANTHER" id="PTHR34992">
    <property type="entry name" value="HYPHAL ANASTAMOSIS-7 PROTEIN"/>
    <property type="match status" value="1"/>
</dbReference>
<reference evidence="12 13" key="1">
    <citation type="journal article" date="2015" name="BMC Genomics">
        <title>Gene expression during zombie ant biting behavior reflects the complexity underlying fungal parasitic behavioral manipulation.</title>
        <authorList>
            <person name="de Bekker C."/>
            <person name="Ohm R.A."/>
            <person name="Loreto R.G."/>
            <person name="Sebastian A."/>
            <person name="Albert I."/>
            <person name="Merrow M."/>
            <person name="Brachmann A."/>
            <person name="Hughes D.P."/>
        </authorList>
    </citation>
    <scope>NUCLEOTIDE SEQUENCE [LARGE SCALE GENOMIC DNA]</scope>
    <source>
        <strain evidence="12 13">SC16a</strain>
    </source>
</reference>
<dbReference type="InterPro" id="IPR046936">
    <property type="entry name" value="BIM1-like"/>
</dbReference>
<feature type="region of interest" description="Disordered" evidence="8">
    <location>
        <begin position="22"/>
        <end position="65"/>
    </location>
</feature>
<evidence type="ECO:0000256" key="10">
    <source>
        <dbReference type="SAM" id="SignalP"/>
    </source>
</evidence>
<keyword evidence="9" id="KW-1133">Transmembrane helix</keyword>
<evidence type="ECO:0000313" key="13">
    <source>
        <dbReference type="Proteomes" id="UP000037136"/>
    </source>
</evidence>
<comment type="subcellular location">
    <subcellularLocation>
        <location evidence="1">Cell membrane</location>
        <topology evidence="1">Lipid-anchor</topology>
        <topology evidence="1">GPI-anchor</topology>
    </subcellularLocation>
</comment>
<organism evidence="12 13">
    <name type="scientific">Ophiocordyceps unilateralis</name>
    <name type="common">Zombie-ant fungus</name>
    <name type="synonym">Torrubia unilateralis</name>
    <dbReference type="NCBI Taxonomy" id="268505"/>
    <lineage>
        <taxon>Eukaryota</taxon>
        <taxon>Fungi</taxon>
        <taxon>Dikarya</taxon>
        <taxon>Ascomycota</taxon>
        <taxon>Pezizomycotina</taxon>
        <taxon>Sordariomycetes</taxon>
        <taxon>Hypocreomycetidae</taxon>
        <taxon>Hypocreales</taxon>
        <taxon>Ophiocordycipitaceae</taxon>
        <taxon>Ophiocordyceps</taxon>
    </lineage>
</organism>
<feature type="chain" id="PRO_5012111858" description="Copper acquisition factor BIM1-like domain-containing protein" evidence="10">
    <location>
        <begin position="23"/>
        <end position="295"/>
    </location>
</feature>
<dbReference type="PANTHER" id="PTHR34992:SF5">
    <property type="entry name" value="ANCHORED PROTEIN, PUTATIVE (AFU_ORTHOLOGUE AFUA_6G02800)-RELATED"/>
    <property type="match status" value="1"/>
</dbReference>
<dbReference type="GO" id="GO:0005886">
    <property type="term" value="C:plasma membrane"/>
    <property type="evidence" value="ECO:0007669"/>
    <property type="project" value="UniProtKB-SubCell"/>
</dbReference>
<dbReference type="AlphaFoldDB" id="A0A2A9PIB6"/>
<evidence type="ECO:0000256" key="6">
    <source>
        <dbReference type="ARBA" id="ARBA00023180"/>
    </source>
</evidence>
<evidence type="ECO:0000256" key="9">
    <source>
        <dbReference type="SAM" id="Phobius"/>
    </source>
</evidence>